<dbReference type="NCBIfam" id="TIGR00254">
    <property type="entry name" value="GGDEF"/>
    <property type="match status" value="1"/>
</dbReference>
<evidence type="ECO:0000259" key="3">
    <source>
        <dbReference type="PROSITE" id="PS50887"/>
    </source>
</evidence>
<dbReference type="EMBL" id="VCLB01000002">
    <property type="protein sequence ID" value="TNB49338.1"/>
    <property type="molecule type" value="Genomic_DNA"/>
</dbReference>
<evidence type="ECO:0000313" key="6">
    <source>
        <dbReference type="Proteomes" id="UP000307874"/>
    </source>
</evidence>
<dbReference type="PANTHER" id="PTHR44757:SF2">
    <property type="entry name" value="BIOFILM ARCHITECTURE MAINTENANCE PROTEIN MBAA"/>
    <property type="match status" value="1"/>
</dbReference>
<dbReference type="SUPFAM" id="SSF55073">
    <property type="entry name" value="Nucleotide cyclase"/>
    <property type="match status" value="1"/>
</dbReference>
<dbReference type="PROSITE" id="PS50924">
    <property type="entry name" value="MHYT"/>
    <property type="match status" value="1"/>
</dbReference>
<dbReference type="SMART" id="SM00267">
    <property type="entry name" value="GGDEF"/>
    <property type="match status" value="1"/>
</dbReference>
<dbReference type="Pfam" id="PF00563">
    <property type="entry name" value="EAL"/>
    <property type="match status" value="1"/>
</dbReference>
<dbReference type="PANTHER" id="PTHR44757">
    <property type="entry name" value="DIGUANYLATE CYCLASE DGCP"/>
    <property type="match status" value="1"/>
</dbReference>
<dbReference type="InterPro" id="IPR000160">
    <property type="entry name" value="GGDEF_dom"/>
</dbReference>
<feature type="transmembrane region" description="Helical" evidence="1">
    <location>
        <begin position="16"/>
        <end position="35"/>
    </location>
</feature>
<evidence type="ECO:0000256" key="1">
    <source>
        <dbReference type="PROSITE-ProRule" id="PRU00244"/>
    </source>
</evidence>
<dbReference type="InterPro" id="IPR029787">
    <property type="entry name" value="Nucleotide_cyclase"/>
</dbReference>
<dbReference type="CDD" id="cd01948">
    <property type="entry name" value="EAL"/>
    <property type="match status" value="1"/>
</dbReference>
<dbReference type="InterPro" id="IPR043128">
    <property type="entry name" value="Rev_trsase/Diguanyl_cyclase"/>
</dbReference>
<dbReference type="RefSeq" id="WP_138747368.1">
    <property type="nucleotide sequence ID" value="NZ_VCLB01000002.1"/>
</dbReference>
<dbReference type="GO" id="GO:0016020">
    <property type="term" value="C:membrane"/>
    <property type="evidence" value="ECO:0007669"/>
    <property type="project" value="UniProtKB-UniRule"/>
</dbReference>
<gene>
    <name evidence="5" type="ORF">FF124_04965</name>
</gene>
<keyword evidence="1" id="KW-1133">Transmembrane helix</keyword>
<evidence type="ECO:0000313" key="5">
    <source>
        <dbReference type="EMBL" id="TNB49338.1"/>
    </source>
</evidence>
<dbReference type="Proteomes" id="UP000307874">
    <property type="component" value="Unassembled WGS sequence"/>
</dbReference>
<dbReference type="CDD" id="cd01949">
    <property type="entry name" value="GGDEF"/>
    <property type="match status" value="1"/>
</dbReference>
<feature type="transmembrane region" description="Helical" evidence="1">
    <location>
        <begin position="110"/>
        <end position="134"/>
    </location>
</feature>
<dbReference type="SMART" id="SM00052">
    <property type="entry name" value="EAL"/>
    <property type="match status" value="1"/>
</dbReference>
<dbReference type="AlphaFoldDB" id="A0A5C4JV55"/>
<organism evidence="5 6">
    <name type="scientific">Martelella lutilitoris</name>
    <dbReference type="NCBI Taxonomy" id="2583532"/>
    <lineage>
        <taxon>Bacteria</taxon>
        <taxon>Pseudomonadati</taxon>
        <taxon>Pseudomonadota</taxon>
        <taxon>Alphaproteobacteria</taxon>
        <taxon>Hyphomicrobiales</taxon>
        <taxon>Aurantimonadaceae</taxon>
        <taxon>Martelella</taxon>
    </lineage>
</organism>
<reference evidence="5 6" key="2">
    <citation type="submission" date="2019-06" db="EMBL/GenBank/DDBJ databases">
        <title>Martelella lutilitoris sp. nov., isolated from a tidal mudflat.</title>
        <authorList>
            <person name="Kim Y.-J."/>
        </authorList>
    </citation>
    <scope>NUCLEOTIDE SEQUENCE [LARGE SCALE GENOMIC DNA]</scope>
    <source>
        <strain evidence="5 6">GH2-6</strain>
    </source>
</reference>
<comment type="caution">
    <text evidence="5">The sequence shown here is derived from an EMBL/GenBank/DDBJ whole genome shotgun (WGS) entry which is preliminary data.</text>
</comment>
<feature type="transmembrane region" description="Helical" evidence="1">
    <location>
        <begin position="83"/>
        <end position="103"/>
    </location>
</feature>
<feature type="domain" description="EAL" evidence="2">
    <location>
        <begin position="424"/>
        <end position="674"/>
    </location>
</feature>
<dbReference type="PROSITE" id="PS50887">
    <property type="entry name" value="GGDEF"/>
    <property type="match status" value="1"/>
</dbReference>
<dbReference type="PROSITE" id="PS50883">
    <property type="entry name" value="EAL"/>
    <property type="match status" value="1"/>
</dbReference>
<keyword evidence="1" id="KW-0472">Membrane</keyword>
<feature type="transmembrane region" description="Helical" evidence="1">
    <location>
        <begin position="140"/>
        <end position="160"/>
    </location>
</feature>
<dbReference type="SUPFAM" id="SSF141868">
    <property type="entry name" value="EAL domain-like"/>
    <property type="match status" value="1"/>
</dbReference>
<evidence type="ECO:0000259" key="4">
    <source>
        <dbReference type="PROSITE" id="PS50924"/>
    </source>
</evidence>
<feature type="transmembrane region" description="Helical" evidence="1">
    <location>
        <begin position="47"/>
        <end position="71"/>
    </location>
</feature>
<reference evidence="5 6" key="1">
    <citation type="submission" date="2019-05" db="EMBL/GenBank/DDBJ databases">
        <authorList>
            <person name="Lee S.D."/>
        </authorList>
    </citation>
    <scope>NUCLEOTIDE SEQUENCE [LARGE SCALE GENOMIC DNA]</scope>
    <source>
        <strain evidence="5 6">GH2-6</strain>
    </source>
</reference>
<keyword evidence="6" id="KW-1185">Reference proteome</keyword>
<proteinExistence type="predicted"/>
<protein>
    <submittedName>
        <fullName evidence="5">EAL domain-containing protein</fullName>
    </submittedName>
</protein>
<dbReference type="Pfam" id="PF03707">
    <property type="entry name" value="MHYT"/>
    <property type="match status" value="2"/>
</dbReference>
<dbReference type="InterPro" id="IPR052155">
    <property type="entry name" value="Biofilm_reg_signaling"/>
</dbReference>
<dbReference type="Gene3D" id="3.30.70.270">
    <property type="match status" value="1"/>
</dbReference>
<feature type="domain" description="GGDEF" evidence="3">
    <location>
        <begin position="282"/>
        <end position="415"/>
    </location>
</feature>
<dbReference type="Gene3D" id="3.20.20.450">
    <property type="entry name" value="EAL domain"/>
    <property type="match status" value="1"/>
</dbReference>
<feature type="transmembrane region" description="Helical" evidence="1">
    <location>
        <begin position="216"/>
        <end position="237"/>
    </location>
</feature>
<dbReference type="OrthoDB" id="9814202at2"/>
<name>A0A5C4JV55_9HYPH</name>
<accession>A0A5C4JV55</accession>
<feature type="transmembrane region" description="Helical" evidence="1">
    <location>
        <begin position="172"/>
        <end position="196"/>
    </location>
</feature>
<dbReference type="Pfam" id="PF00990">
    <property type="entry name" value="GGDEF"/>
    <property type="match status" value="1"/>
</dbReference>
<feature type="domain" description="MHYT" evidence="4">
    <location>
        <begin position="12"/>
        <end position="199"/>
    </location>
</feature>
<sequence>MDALISCLAAGHTNRSIAAALFIAIVGSYLAISIVGRVRALPLAHSWMWLILAGIIGGMTIWCTHFAAMLGYRLELPHTFDPVLTFLSLGSAIVTTTLGMLIVCSGGKSLLVEAGGVVFGLGIVLMHFIGMAGFNVPGHFVWSTDFVVTSLVLGAVIGLISSSAANRIPGRWNMALATVLVVLAIFAVHMVSLAGLTVVPDGTILMPDSGLQPQTMTFFTAQAAGVVIVLGLGLLMLDAKNREMVSSQLHRASAHDALTGLPNRRALIEELQRTLEQGRSDTAFALGFLDISGFKEINVVHGNAAGDYILGTIAQKIIGVLPADAFVARAGNDEFAVLLRGYRYRQDVLKICRRVMSEIAQPIEWQGKRIEIVLHGGCALSPGDGRIADELVARVDAALQRSKRGTAGALAFYDEDLDHGERQMNALALDMRRALEDGEFRLFYQQQHLTNDRSIFGFEVLLRWFHKDRGLIPPDDFIPLAERTGFITTLGEWVLRQACADAARWKQPYQVGVNVAPQQLADLHFPEKVADILRETGFPANRLELEFTESGIVENVYRAHETFARLRALGVKIAMDDFGTGYSSLATLQQFPFNKIKIDRSFVSGLPDDALSAAIVRSTVIISKSLGLRVLAEGVETEEQLEFLRREGCTRAQGYYFGKPKPRDEIEIIVNDDGVFGAPETEAGQAKAKNTI</sequence>
<dbReference type="InterPro" id="IPR005330">
    <property type="entry name" value="MHYT_dom"/>
</dbReference>
<dbReference type="InterPro" id="IPR035919">
    <property type="entry name" value="EAL_sf"/>
</dbReference>
<evidence type="ECO:0000259" key="2">
    <source>
        <dbReference type="PROSITE" id="PS50883"/>
    </source>
</evidence>
<keyword evidence="1" id="KW-0812">Transmembrane</keyword>
<dbReference type="InterPro" id="IPR001633">
    <property type="entry name" value="EAL_dom"/>
</dbReference>